<keyword evidence="1" id="KW-0472">Membrane</keyword>
<evidence type="ECO:0000313" key="2">
    <source>
        <dbReference type="EMBL" id="CBN75720.1"/>
    </source>
</evidence>
<keyword evidence="1" id="KW-1133">Transmembrane helix</keyword>
<evidence type="ECO:0000313" key="3">
    <source>
        <dbReference type="Proteomes" id="UP000002630"/>
    </source>
</evidence>
<dbReference type="AlphaFoldDB" id="D8LGE5"/>
<proteinExistence type="predicted"/>
<organism evidence="2 3">
    <name type="scientific">Ectocarpus siliculosus</name>
    <name type="common">Brown alga</name>
    <name type="synonym">Conferva siliculosa</name>
    <dbReference type="NCBI Taxonomy" id="2880"/>
    <lineage>
        <taxon>Eukaryota</taxon>
        <taxon>Sar</taxon>
        <taxon>Stramenopiles</taxon>
        <taxon>Ochrophyta</taxon>
        <taxon>PX clade</taxon>
        <taxon>Phaeophyceae</taxon>
        <taxon>Ectocarpales</taxon>
        <taxon>Ectocarpaceae</taxon>
        <taxon>Ectocarpus</taxon>
    </lineage>
</organism>
<dbReference type="PANTHER" id="PTHR46826">
    <property type="match status" value="1"/>
</dbReference>
<dbReference type="EMBL" id="FN649760">
    <property type="protein sequence ID" value="CBN75720.1"/>
    <property type="molecule type" value="Genomic_DNA"/>
</dbReference>
<keyword evidence="1" id="KW-0812">Transmembrane</keyword>
<sequence length="320" mass="32827">MMEPIQQQRRRRSRPTCSWQSRREKVMLCACLGLGAQSIVPAAEAWVPAAPALHVQQRGRVAQPPTKTMHVGGGGGGGEGGAFSYHHPSQGSNRLGGQQQQRQRCRRLAFAPISSQAWGIERTFGQSALSSRWTGQGVVGANNNNAAAGGRRRGGVMMSMAEEDSGTESQGYNAMLGAVALAGLGALYYGLHDHTLGGGGGANLAGLGTDTGGPFSAYAASVESAVETAKAGHSAASTAVQAFLSSSITKVEELGPLGVVYFGLLYVLAEVLIIPAIPLTAAAGFLFGAAGGTAVVLTSATIAAAISFQLGRTLLRVLPP</sequence>
<dbReference type="Proteomes" id="UP000002630">
    <property type="component" value="Unassembled WGS sequence"/>
</dbReference>
<dbReference type="PANTHER" id="PTHR46826:SF1">
    <property type="entry name" value="TVP38_TMEM64 FAMILY MEMBRANE PROTEIN YDJX"/>
    <property type="match status" value="1"/>
</dbReference>
<evidence type="ECO:0000256" key="1">
    <source>
        <dbReference type="SAM" id="Phobius"/>
    </source>
</evidence>
<name>D8LGE5_ECTSI</name>
<reference evidence="2 3" key="1">
    <citation type="journal article" date="2010" name="Nature">
        <title>The Ectocarpus genome and the independent evolution of multicellularity in brown algae.</title>
        <authorList>
            <person name="Cock J.M."/>
            <person name="Sterck L."/>
            <person name="Rouze P."/>
            <person name="Scornet D."/>
            <person name="Allen A.E."/>
            <person name="Amoutzias G."/>
            <person name="Anthouard V."/>
            <person name="Artiguenave F."/>
            <person name="Aury J.M."/>
            <person name="Badger J.H."/>
            <person name="Beszteri B."/>
            <person name="Billiau K."/>
            <person name="Bonnet E."/>
            <person name="Bothwell J.H."/>
            <person name="Bowler C."/>
            <person name="Boyen C."/>
            <person name="Brownlee C."/>
            <person name="Carrano C.J."/>
            <person name="Charrier B."/>
            <person name="Cho G.Y."/>
            <person name="Coelho S.M."/>
            <person name="Collen J."/>
            <person name="Corre E."/>
            <person name="Da Silva C."/>
            <person name="Delage L."/>
            <person name="Delaroque N."/>
            <person name="Dittami S.M."/>
            <person name="Doulbeau S."/>
            <person name="Elias M."/>
            <person name="Farnham G."/>
            <person name="Gachon C.M."/>
            <person name="Gschloessl B."/>
            <person name="Heesch S."/>
            <person name="Jabbari K."/>
            <person name="Jubin C."/>
            <person name="Kawai H."/>
            <person name="Kimura K."/>
            <person name="Kloareg B."/>
            <person name="Kupper F.C."/>
            <person name="Lang D."/>
            <person name="Le Bail A."/>
            <person name="Leblanc C."/>
            <person name="Lerouge P."/>
            <person name="Lohr M."/>
            <person name="Lopez P.J."/>
            <person name="Martens C."/>
            <person name="Maumus F."/>
            <person name="Michel G."/>
            <person name="Miranda-Saavedra D."/>
            <person name="Morales J."/>
            <person name="Moreau H."/>
            <person name="Motomura T."/>
            <person name="Nagasato C."/>
            <person name="Napoli C.A."/>
            <person name="Nelson D.R."/>
            <person name="Nyvall-Collen P."/>
            <person name="Peters A.F."/>
            <person name="Pommier C."/>
            <person name="Potin P."/>
            <person name="Poulain J."/>
            <person name="Quesneville H."/>
            <person name="Read B."/>
            <person name="Rensing S.A."/>
            <person name="Ritter A."/>
            <person name="Rousvoal S."/>
            <person name="Samanta M."/>
            <person name="Samson G."/>
            <person name="Schroeder D.C."/>
            <person name="Segurens B."/>
            <person name="Strittmatter M."/>
            <person name="Tonon T."/>
            <person name="Tregear J.W."/>
            <person name="Valentin K."/>
            <person name="von Dassow P."/>
            <person name="Yamagishi T."/>
            <person name="Van de Peer Y."/>
            <person name="Wincker P."/>
        </authorList>
    </citation>
    <scope>NUCLEOTIDE SEQUENCE [LARGE SCALE GENOMIC DNA]</scope>
    <source>
        <strain evidence="3">Ec32 / CCAP1310/4</strain>
    </source>
</reference>
<protein>
    <submittedName>
        <fullName evidence="2">Hypothetical UPF0043 protein slr0305</fullName>
    </submittedName>
</protein>
<dbReference type="InterPro" id="IPR053240">
    <property type="entry name" value="VTT_domain"/>
</dbReference>
<keyword evidence="3" id="KW-1185">Reference proteome</keyword>
<feature type="transmembrane region" description="Helical" evidence="1">
    <location>
        <begin position="283"/>
        <end position="306"/>
    </location>
</feature>
<dbReference type="InParanoid" id="D8LGE5"/>
<feature type="transmembrane region" description="Helical" evidence="1">
    <location>
        <begin position="254"/>
        <end position="277"/>
    </location>
</feature>
<gene>
    <name evidence="2" type="ORF">Esi_0167_0021</name>
</gene>
<dbReference type="STRING" id="2880.D8LGE5"/>
<accession>D8LGE5</accession>